<proteinExistence type="predicted"/>
<gene>
    <name evidence="2" type="ORF">HJG60_011160</name>
</gene>
<dbReference type="EMBL" id="JABVXQ010000006">
    <property type="protein sequence ID" value="KAF6104113.1"/>
    <property type="molecule type" value="Genomic_DNA"/>
</dbReference>
<sequence>MEQAPLLPLGPCPNIQHHSPATEVPHPGEHLRLCPSYTTGTTRPKGGGKMAQTELKAPQSVLLSKREIVNLSDAQLKALVIRMLTELVESGHKLDEQMKATISEMKKNAQGTNSDGKKTGFQINGVDQKEDRNNQTEKNEETRIQKNEERLRNLQDIFKRSNI</sequence>
<name>A0A834A463_9CHIR</name>
<accession>A0A834A463</accession>
<dbReference type="AlphaFoldDB" id="A0A834A463"/>
<protein>
    <submittedName>
        <fullName evidence="2">Uncharacterized protein</fullName>
    </submittedName>
</protein>
<organism evidence="2 3">
    <name type="scientific">Phyllostomus discolor</name>
    <name type="common">pale spear-nosed bat</name>
    <dbReference type="NCBI Taxonomy" id="89673"/>
    <lineage>
        <taxon>Eukaryota</taxon>
        <taxon>Metazoa</taxon>
        <taxon>Chordata</taxon>
        <taxon>Craniata</taxon>
        <taxon>Vertebrata</taxon>
        <taxon>Euteleostomi</taxon>
        <taxon>Mammalia</taxon>
        <taxon>Eutheria</taxon>
        <taxon>Laurasiatheria</taxon>
        <taxon>Chiroptera</taxon>
        <taxon>Yangochiroptera</taxon>
        <taxon>Phyllostomidae</taxon>
        <taxon>Phyllostominae</taxon>
        <taxon>Phyllostomus</taxon>
    </lineage>
</organism>
<comment type="caution">
    <text evidence="2">The sequence shown here is derived from an EMBL/GenBank/DDBJ whole genome shotgun (WGS) entry which is preliminary data.</text>
</comment>
<evidence type="ECO:0000313" key="3">
    <source>
        <dbReference type="Proteomes" id="UP000664940"/>
    </source>
</evidence>
<feature type="compositionally biased region" description="Basic and acidic residues" evidence="1">
    <location>
        <begin position="127"/>
        <end position="146"/>
    </location>
</feature>
<dbReference type="Proteomes" id="UP000664940">
    <property type="component" value="Unassembled WGS sequence"/>
</dbReference>
<feature type="region of interest" description="Disordered" evidence="1">
    <location>
        <begin position="106"/>
        <end position="146"/>
    </location>
</feature>
<reference evidence="2 3" key="1">
    <citation type="journal article" date="2020" name="Nature">
        <title>Six reference-quality genomes reveal evolution of bat adaptations.</title>
        <authorList>
            <person name="Jebb D."/>
            <person name="Huang Z."/>
            <person name="Pippel M."/>
            <person name="Hughes G.M."/>
            <person name="Lavrichenko K."/>
            <person name="Devanna P."/>
            <person name="Winkler S."/>
            <person name="Jermiin L.S."/>
            <person name="Skirmuntt E.C."/>
            <person name="Katzourakis A."/>
            <person name="Burkitt-Gray L."/>
            <person name="Ray D.A."/>
            <person name="Sullivan K.A.M."/>
            <person name="Roscito J.G."/>
            <person name="Kirilenko B.M."/>
            <person name="Davalos L.M."/>
            <person name="Corthals A.P."/>
            <person name="Power M.L."/>
            <person name="Jones G."/>
            <person name="Ransome R.D."/>
            <person name="Dechmann D.K.N."/>
            <person name="Locatelli A.G."/>
            <person name="Puechmaille S.J."/>
            <person name="Fedrigo O."/>
            <person name="Jarvis E.D."/>
            <person name="Hiller M."/>
            <person name="Vernes S.C."/>
            <person name="Myers E.W."/>
            <person name="Teeling E.C."/>
        </authorList>
    </citation>
    <scope>NUCLEOTIDE SEQUENCE [LARGE SCALE GENOMIC DNA]</scope>
    <source>
        <strain evidence="2">Bat1K_MPI-CBG_1</strain>
    </source>
</reference>
<evidence type="ECO:0000256" key="1">
    <source>
        <dbReference type="SAM" id="MobiDB-lite"/>
    </source>
</evidence>
<evidence type="ECO:0000313" key="2">
    <source>
        <dbReference type="EMBL" id="KAF6104113.1"/>
    </source>
</evidence>